<gene>
    <name evidence="2" type="ORF">FVF58_12290</name>
</gene>
<reference evidence="2 3" key="1">
    <citation type="submission" date="2019-08" db="EMBL/GenBank/DDBJ databases">
        <title>Paraburkholderia sp. DCY113.</title>
        <authorList>
            <person name="Kang J."/>
        </authorList>
    </citation>
    <scope>NUCLEOTIDE SEQUENCE [LARGE SCALE GENOMIC DNA]</scope>
    <source>
        <strain evidence="2 3">DCY113</strain>
    </source>
</reference>
<name>A0A5B0H9R5_9BURK</name>
<proteinExistence type="predicted"/>
<feature type="non-terminal residue" evidence="2">
    <location>
        <position position="1"/>
    </location>
</feature>
<dbReference type="AlphaFoldDB" id="A0A5B0H9R5"/>
<evidence type="ECO:0000256" key="1">
    <source>
        <dbReference type="SAM" id="MobiDB-lite"/>
    </source>
</evidence>
<dbReference type="EMBL" id="VTUZ01000007">
    <property type="protein sequence ID" value="KAA1011901.1"/>
    <property type="molecule type" value="Genomic_DNA"/>
</dbReference>
<sequence>SSSMACGTVCRQPPEAGARCVNRARRDLRGGCPVRGIPTVTQCSTWAGRECKGFWSGGKRGRAGGHGESRRSALRRWQ</sequence>
<protein>
    <submittedName>
        <fullName evidence="2">Uncharacterized protein</fullName>
    </submittedName>
</protein>
<organism evidence="2 3">
    <name type="scientific">Paraburkholderia panacisoli</name>
    <dbReference type="NCBI Taxonomy" id="2603818"/>
    <lineage>
        <taxon>Bacteria</taxon>
        <taxon>Pseudomonadati</taxon>
        <taxon>Pseudomonadota</taxon>
        <taxon>Betaproteobacteria</taxon>
        <taxon>Burkholderiales</taxon>
        <taxon>Burkholderiaceae</taxon>
        <taxon>Paraburkholderia</taxon>
    </lineage>
</organism>
<accession>A0A5B0H9R5</accession>
<feature type="region of interest" description="Disordered" evidence="1">
    <location>
        <begin position="56"/>
        <end position="78"/>
    </location>
</feature>
<comment type="caution">
    <text evidence="2">The sequence shown here is derived from an EMBL/GenBank/DDBJ whole genome shotgun (WGS) entry which is preliminary data.</text>
</comment>
<keyword evidence="3" id="KW-1185">Reference proteome</keyword>
<evidence type="ECO:0000313" key="2">
    <source>
        <dbReference type="EMBL" id="KAA1011901.1"/>
    </source>
</evidence>
<dbReference type="Proteomes" id="UP000325273">
    <property type="component" value="Unassembled WGS sequence"/>
</dbReference>
<evidence type="ECO:0000313" key="3">
    <source>
        <dbReference type="Proteomes" id="UP000325273"/>
    </source>
</evidence>